<proteinExistence type="predicted"/>
<sequence>MASGDSDRDVESSCKWVRKDPNLKIQEKAVEYVRALNASPLEVVFVGPFDIGVDEVSSAIDDVFDIGEARGVDEDELNRVISVFKDGGGEFDDRLDEIILDLSQEFMIRVLESVDRNNA</sequence>
<evidence type="ECO:0000313" key="2">
    <source>
        <dbReference type="Proteomes" id="UP001151760"/>
    </source>
</evidence>
<dbReference type="EMBL" id="BQNB010020604">
    <property type="protein sequence ID" value="GJT97700.1"/>
    <property type="molecule type" value="Genomic_DNA"/>
</dbReference>
<reference evidence="1" key="1">
    <citation type="journal article" date="2022" name="Int. J. Mol. Sci.">
        <title>Draft Genome of Tanacetum Coccineum: Genomic Comparison of Closely Related Tanacetum-Family Plants.</title>
        <authorList>
            <person name="Yamashiro T."/>
            <person name="Shiraishi A."/>
            <person name="Nakayama K."/>
            <person name="Satake H."/>
        </authorList>
    </citation>
    <scope>NUCLEOTIDE SEQUENCE</scope>
</reference>
<dbReference type="Proteomes" id="UP001151760">
    <property type="component" value="Unassembled WGS sequence"/>
</dbReference>
<keyword evidence="2" id="KW-1185">Reference proteome</keyword>
<reference evidence="1" key="2">
    <citation type="submission" date="2022-01" db="EMBL/GenBank/DDBJ databases">
        <authorList>
            <person name="Yamashiro T."/>
            <person name="Shiraishi A."/>
            <person name="Satake H."/>
            <person name="Nakayama K."/>
        </authorList>
    </citation>
    <scope>NUCLEOTIDE SEQUENCE</scope>
</reference>
<accession>A0ABQ5IC49</accession>
<name>A0ABQ5IC49_9ASTR</name>
<gene>
    <name evidence="1" type="ORF">Tco_1093218</name>
</gene>
<evidence type="ECO:0000313" key="1">
    <source>
        <dbReference type="EMBL" id="GJT97700.1"/>
    </source>
</evidence>
<organism evidence="1 2">
    <name type="scientific">Tanacetum coccineum</name>
    <dbReference type="NCBI Taxonomy" id="301880"/>
    <lineage>
        <taxon>Eukaryota</taxon>
        <taxon>Viridiplantae</taxon>
        <taxon>Streptophyta</taxon>
        <taxon>Embryophyta</taxon>
        <taxon>Tracheophyta</taxon>
        <taxon>Spermatophyta</taxon>
        <taxon>Magnoliopsida</taxon>
        <taxon>eudicotyledons</taxon>
        <taxon>Gunneridae</taxon>
        <taxon>Pentapetalae</taxon>
        <taxon>asterids</taxon>
        <taxon>campanulids</taxon>
        <taxon>Asterales</taxon>
        <taxon>Asteraceae</taxon>
        <taxon>Asteroideae</taxon>
        <taxon>Anthemideae</taxon>
        <taxon>Anthemidinae</taxon>
        <taxon>Tanacetum</taxon>
    </lineage>
</organism>
<comment type="caution">
    <text evidence="1">The sequence shown here is derived from an EMBL/GenBank/DDBJ whole genome shotgun (WGS) entry which is preliminary data.</text>
</comment>
<protein>
    <submittedName>
        <fullName evidence="1">Uncharacterized protein</fullName>
    </submittedName>
</protein>